<keyword evidence="1" id="KW-0812">Transmembrane</keyword>
<gene>
    <name evidence="2" type="ORF">HMPREF1222_00117</name>
</gene>
<reference evidence="2 3" key="1">
    <citation type="submission" date="2013-04" db="EMBL/GenBank/DDBJ databases">
        <title>The Genome Sequence of Treponema vincentii F0403.</title>
        <authorList>
            <consortium name="The Broad Institute Genomics Platform"/>
            <person name="Earl A."/>
            <person name="Ward D."/>
            <person name="Feldgarden M."/>
            <person name="Gevers D."/>
            <person name="Leonetti C."/>
            <person name="Izard J."/>
            <person name="Walker B."/>
            <person name="Young S."/>
            <person name="Zeng Q."/>
            <person name="Gargeya S."/>
            <person name="Fitzgerald M."/>
            <person name="Haas B."/>
            <person name="Abouelleil A."/>
            <person name="Allen A.W."/>
            <person name="Alvarado L."/>
            <person name="Arachchi H.M."/>
            <person name="Berlin A.M."/>
            <person name="Chapman S.B."/>
            <person name="Gainer-Dewar J."/>
            <person name="Goldberg J."/>
            <person name="Griggs A."/>
            <person name="Gujja S."/>
            <person name="Hansen M."/>
            <person name="Howarth C."/>
            <person name="Imamovic A."/>
            <person name="Ireland A."/>
            <person name="Larimer J."/>
            <person name="McCowan C."/>
            <person name="Murphy C."/>
            <person name="Pearson M."/>
            <person name="Poon T.W."/>
            <person name="Priest M."/>
            <person name="Roberts A."/>
            <person name="Saif S."/>
            <person name="Shea T."/>
            <person name="Sisk P."/>
            <person name="Sykes S."/>
            <person name="Wortman J."/>
            <person name="Nusbaum C."/>
            <person name="Birren B."/>
        </authorList>
    </citation>
    <scope>NUCLEOTIDE SEQUENCE [LARGE SCALE GENOMIC DNA]</scope>
    <source>
        <strain evidence="2 3">F0403</strain>
    </source>
</reference>
<dbReference type="GeneID" id="301460331"/>
<protein>
    <submittedName>
        <fullName evidence="2">Uncharacterized protein</fullName>
    </submittedName>
</protein>
<accession>S3LTN2</accession>
<dbReference type="EMBL" id="ATFC01000001">
    <property type="protein sequence ID" value="EPF47857.1"/>
    <property type="molecule type" value="Genomic_DNA"/>
</dbReference>
<dbReference type="Proteomes" id="UP000014605">
    <property type="component" value="Unassembled WGS sequence"/>
</dbReference>
<dbReference type="AlphaFoldDB" id="S3LTN2"/>
<dbReference type="RefSeq" id="WP_016517760.1">
    <property type="nucleotide sequence ID" value="NZ_KE332512.1"/>
</dbReference>
<dbReference type="HOGENOM" id="CLU_2811211_0_0_12"/>
<evidence type="ECO:0000256" key="1">
    <source>
        <dbReference type="SAM" id="Phobius"/>
    </source>
</evidence>
<proteinExistence type="predicted"/>
<dbReference type="PATRIC" id="fig|1125702.3.peg.121"/>
<organism evidence="2 3">
    <name type="scientific">Treponema vincentii F0403</name>
    <dbReference type="NCBI Taxonomy" id="1125702"/>
    <lineage>
        <taxon>Bacteria</taxon>
        <taxon>Pseudomonadati</taxon>
        <taxon>Spirochaetota</taxon>
        <taxon>Spirochaetia</taxon>
        <taxon>Spirochaetales</taxon>
        <taxon>Treponemataceae</taxon>
        <taxon>Treponema</taxon>
    </lineage>
</organism>
<feature type="transmembrane region" description="Helical" evidence="1">
    <location>
        <begin position="12"/>
        <end position="32"/>
    </location>
</feature>
<sequence length="67" mass="7728">MQTSFHGKDKGFVLLSAVALIFFVAALFFSLAPQFLYVKKKAQHSTDQIVEVIETENTRIRNKYDLY</sequence>
<keyword evidence="1" id="KW-0472">Membrane</keyword>
<keyword evidence="1" id="KW-1133">Transmembrane helix</keyword>
<comment type="caution">
    <text evidence="2">The sequence shown here is derived from an EMBL/GenBank/DDBJ whole genome shotgun (WGS) entry which is preliminary data.</text>
</comment>
<name>S3LTN2_9SPIR</name>
<evidence type="ECO:0000313" key="3">
    <source>
        <dbReference type="Proteomes" id="UP000014605"/>
    </source>
</evidence>
<evidence type="ECO:0000313" key="2">
    <source>
        <dbReference type="EMBL" id="EPF47857.1"/>
    </source>
</evidence>
<keyword evidence="3" id="KW-1185">Reference proteome</keyword>